<keyword evidence="1" id="KW-0472">Membrane</keyword>
<keyword evidence="1" id="KW-1133">Transmembrane helix</keyword>
<dbReference type="InterPro" id="IPR048636">
    <property type="entry name" value="Csf1_N"/>
</dbReference>
<keyword evidence="5" id="KW-1185">Reference proteome</keyword>
<evidence type="ECO:0008006" key="6">
    <source>
        <dbReference type="Google" id="ProtNLM"/>
    </source>
</evidence>
<dbReference type="PANTHER" id="PTHR32085">
    <property type="entry name" value="PROTEIN CSF1"/>
    <property type="match status" value="1"/>
</dbReference>
<reference evidence="4" key="2">
    <citation type="submission" date="2021-01" db="EMBL/GenBank/DDBJ databases">
        <authorList>
            <person name="Schikora-Tamarit M.A."/>
        </authorList>
    </citation>
    <scope>NUCLEOTIDE SEQUENCE</scope>
    <source>
        <strain evidence="4">CBS6341</strain>
    </source>
</reference>
<evidence type="ECO:0000259" key="3">
    <source>
        <dbReference type="Pfam" id="PF25038"/>
    </source>
</evidence>
<evidence type="ECO:0000259" key="2">
    <source>
        <dbReference type="Pfam" id="PF21678"/>
    </source>
</evidence>
<sequence length="2960" mass="337034">MDSTNFVSVSISSTKEFSWVFVIYWFLLFMLTIGMIFYFNRLVGFLLTQLLKYTLWRKKKLRIYIQSIKFSLLAGRCTFKNLTIIDKDYTISILHGTLTWRYWIPTIKRTSKEVNEENFKNSSINQSINSKLPSRYLLELNGLEYFIYNRTLSFENILNEFYANKGKLTKLSKSNFDIFKDPNDILSFSNNSNESLESNKTSVEISPWIQILPLNVKINKGSIIAGNSNTEVILIGSFTNGLFEHDISSSDNPLDRGQLSIDSTLERFELSMKPNILYQKSKQNTNENNNNSNEEISKIDSQRRYYLIRKVLNLYKFIKNINNGNNSNNNQNINLDKSLLDNAESQWNGLIQYLHSDSISIPETNESKQYAKYSTIITAESIKVNYYYDIPGIVPLNPLPTNPLDGIDINNSGSAPKFGLDIQTLQTTIHYGPWAERQRHSLHQMIFPFATLNSIPHPKLLSGDYRIYTYFKINLEVLDDLIIRIPIREFSKHEEYLNLNSMNPFGWIEIKVAKDSNISLNTGMVASNSGFSNILDAKLNNMKIKTSINHDILLQTTQHNITCDLGYPLEWNGEVVWSILNESKNLELYLLREHITLISDMFTDFGSGEPISYEFFRPFIYSFDWKVQNYSFYFNLNDANIINNPLDFNDNIYLSIQGESIDINVHLPMDTIIRRSTTVDYNIFTPGFSLVLDTPPWHTLNNFLKRKEVGKSGDFNISGSYTYFPEVGLDFVDTIIIACKGKHVVLQCYGFVVKYIMAIKENYFGEYQKFKTLEEYTKSLNNDIETNDQNYGNESSDEIPKPIAPLPKKSENEIDVHFSFCVEDSAIILPGNIYDCSSNTTLSFNSLDIDIRFTNYYMDMQTNVTPIKGYFDGNSDLDNVLKYPLNYTDQTKQDILIDGLNIHGHRMFGLPPLEPTYFCKWDINLGEFIFDSTPTAIQCFFTSFVKIAFGYKNLENHLLIDEPEIFDTTSLCVIMPKIKIILNDPTIDHTINFELDNFSLKFIDMTNSRFSEKISIILEYLSISVESKTNEKVLLSLQTAFKLTNFVQKQNYDGLKKKQDDHILLHDGPFHRIPFFLDENLRDQYNTEFRDIIPSYSIPDGNPPLNNDTVDLIFDDYELNSDYRNINTSESLSSSETDVPTDSFFQDFGPDFLSMPRSPISPNNKPNKPKHYYQTVIGSNVHPLSDYLDEEFKPLKDADPNYETGNFIINVGQVNLTLTLQSLSVLLSYLEKFSEKSLVAALDDLQVAVLKKLTISLISKSIASNFRFASPRMFCYINETPWRKGDSIDLNNTDFISLSLEAPSIAGSFQKSSEGIINDTLALHVLSVVFSVNERYTTTNALKLTLNDLEYWSEKSEIHNSSVSVRLLDVSADADSAEWFISYTQKIAIVVDNLVTSFIKILETSKRARVELLYQIAKGGLPHSVNYDPGVITRPAYIIRLSRQHIRANDSWKIIIKLRHILDNLPDSWIQEKEEKYLNNKFIAPKSAMKDVLGVFIRWRSWEFADIANSFIFRYVFSSASKNNKVMLGSSFEASLDETSFRVIHKGSDENNDYVCINFVEFSTKKVPSPFKQSDPDNTLELFESNIIKISSLHSKLSPELLKFQNIQSLELPNYTLSGSTSNHTLKGSSITHILADVNKIHVTVEVGDTSIISSSSDIISSVIFHKDSNGSFSSTSTLKSRYCELEIISSKLSIASCLVGGSNIDASIVSIPGREKKIVNITNKTLSLTIDQSFQNCIKSFEYLKEKLLQLRPVVSKSQHQSNLEIKSNTRWSWDQAFSNLECKLKNKSFKLQFSSISPLLFTMAVYDFHIDCFGLNGLIFTKLFMKGANIGLKLNIYSGHLLKINHDTLIIDSKLAVIEKRQEIKIRSLSSEILLPDSLDQLIFVQNSVDEFKTSIEMLSTSFKDLFRKSDIMEEQANPVELGYRFKWNLPVIDFGSDQFSIGMTFGKDTHYIKLHDISLKFYDLSISTPSRPYGEFSIKHFRYIIDSPDIKDEKSLILDAGLLVKIVNNEQNRQTLQIESSHFRIMLSPSTILKILQLANDMNHISSTLKPVIICPSTSTSSASKRSFADIFKFSSIHMLSYNVCLGYVFDEISLEFHGFMAGCDKLFAITEDSYGKLSVISAFLSTAQGSSSDTFYSTFDQKYCYNRAFLPSMQLLYAITKVDTNRNFQINVTGEELDVKIVASSNEFAEKIFQSISTIESGRKSIRTYSNPTALAPHLASDQYMLPSDVTSISCSMNYAGGVIKMFRWEDLQVSEESAPSVELRTPAVQIRGKYSKTSKERNHNVSIEVFTHSSSNKLYHSCVPILIDMWDGIKDNFKSDTSVESQIKDSQTFSNIDLTELLSLIHVAFSLHIDKQELILSCEPSAKVQAVVSIDAIDILLETNDGKLYYPIFGTVLLGNVGASLQHTYSREISGSVDIDRMLLMASLDNPELVRISASARVDTVNSYINLKQLQDLDLFKDLWFPRSYIPGSANQSIKSIATVVESTRNDNFVLNFSKASRTSLNPWNLNFSILDVSLKVDMGQSLGELSLNLDRFWLTSRKQINKEQTMMAGFDALTLTSEGRLGGFVKIDDIRVHSVISDVVDENTLQIPHVLLSIGFRSINWRVSFDYTVFMIGSISDVSLTVFNQIDNNQRLQDKLCSIANCDSIELYITSLAASNILDIYNTARRMHQDSKTSYREDLKTSINQKQSVKFLDSFIEVVKLRTELDVNFGKMLLHVYPSSLLDEEVLVIDIKGATIHFAQRSVSRKVESDLKLKLYHITVALSTLRKQLPEESLRSLTVPEFRSYAAQARGGGIFIFPSLECHMKTICTPNSNIVEYEYQSNFGGKVDIRWNIGSINFIREMWALHARALSARLPKVVDTDKEIPLFGDENIEEKLKEVEIDEKFSYVALTEPIIQAPQLRDLGNATPPLEWFGLHRNKFPALTHQYTIIGLQRLAHEIELQYGQVLGRG</sequence>
<comment type="caution">
    <text evidence="4">The sequence shown here is derived from an EMBL/GenBank/DDBJ whole genome shotgun (WGS) entry which is preliminary data.</text>
</comment>
<feature type="domain" description="Csf1 C-terminal region" evidence="3">
    <location>
        <begin position="1645"/>
        <end position="2959"/>
    </location>
</feature>
<protein>
    <recommendedName>
        <fullName evidence="6">Protein CSF1</fullName>
    </recommendedName>
</protein>
<accession>A0A9P8PP27</accession>
<keyword evidence="1" id="KW-0812">Transmembrane</keyword>
<dbReference type="GO" id="GO:0016020">
    <property type="term" value="C:membrane"/>
    <property type="evidence" value="ECO:0007669"/>
    <property type="project" value="InterPro"/>
</dbReference>
<dbReference type="InterPro" id="IPR029636">
    <property type="entry name" value="Csf1"/>
</dbReference>
<evidence type="ECO:0000313" key="5">
    <source>
        <dbReference type="Proteomes" id="UP000769528"/>
    </source>
</evidence>
<dbReference type="GO" id="GO:0006113">
    <property type="term" value="P:fermentation"/>
    <property type="evidence" value="ECO:0007669"/>
    <property type="project" value="InterPro"/>
</dbReference>
<dbReference type="Proteomes" id="UP000769528">
    <property type="component" value="Unassembled WGS sequence"/>
</dbReference>
<dbReference type="EMBL" id="JAEUBF010000772">
    <property type="protein sequence ID" value="KAH3675457.1"/>
    <property type="molecule type" value="Genomic_DNA"/>
</dbReference>
<organism evidence="4 5">
    <name type="scientific">Wickerhamomyces mucosus</name>
    <dbReference type="NCBI Taxonomy" id="1378264"/>
    <lineage>
        <taxon>Eukaryota</taxon>
        <taxon>Fungi</taxon>
        <taxon>Dikarya</taxon>
        <taxon>Ascomycota</taxon>
        <taxon>Saccharomycotina</taxon>
        <taxon>Saccharomycetes</taxon>
        <taxon>Phaffomycetales</taxon>
        <taxon>Wickerhamomycetaceae</taxon>
        <taxon>Wickerhamomyces</taxon>
    </lineage>
</organism>
<evidence type="ECO:0000313" key="4">
    <source>
        <dbReference type="EMBL" id="KAH3675457.1"/>
    </source>
</evidence>
<dbReference type="PANTHER" id="PTHR32085:SF3">
    <property type="entry name" value="PROTEIN CSF1"/>
    <property type="match status" value="1"/>
</dbReference>
<dbReference type="OrthoDB" id="10051416at2759"/>
<proteinExistence type="predicted"/>
<feature type="transmembrane region" description="Helical" evidence="1">
    <location>
        <begin position="21"/>
        <end position="39"/>
    </location>
</feature>
<evidence type="ECO:0000256" key="1">
    <source>
        <dbReference type="SAM" id="Phobius"/>
    </source>
</evidence>
<feature type="domain" description="Csf1 N-terminal" evidence="2">
    <location>
        <begin position="33"/>
        <end position="1255"/>
    </location>
</feature>
<reference evidence="4" key="1">
    <citation type="journal article" date="2021" name="Open Biol.">
        <title>Shared evolutionary footprints suggest mitochondrial oxidative damage underlies multiple complex I losses in fungi.</title>
        <authorList>
            <person name="Schikora-Tamarit M.A."/>
            <person name="Marcet-Houben M."/>
            <person name="Nosek J."/>
            <person name="Gabaldon T."/>
        </authorList>
    </citation>
    <scope>NUCLEOTIDE SEQUENCE</scope>
    <source>
        <strain evidence="4">CBS6341</strain>
    </source>
</reference>
<feature type="domain" description="Csf1 N-terminal" evidence="2">
    <location>
        <begin position="1340"/>
        <end position="1558"/>
    </location>
</feature>
<dbReference type="Pfam" id="PF25038">
    <property type="entry name" value="Csf1_C"/>
    <property type="match status" value="1"/>
</dbReference>
<gene>
    <name evidence="4" type="ORF">WICMUC_002746</name>
</gene>
<dbReference type="InterPro" id="IPR056779">
    <property type="entry name" value="Csf1_C"/>
</dbReference>
<name>A0A9P8PP27_9ASCO</name>
<dbReference type="Pfam" id="PF21678">
    <property type="entry name" value="Csf1_N"/>
    <property type="match status" value="2"/>
</dbReference>